<evidence type="ECO:0000256" key="6">
    <source>
        <dbReference type="ARBA" id="ARBA00022806"/>
    </source>
</evidence>
<dbReference type="GO" id="GO:0005730">
    <property type="term" value="C:nucleolus"/>
    <property type="evidence" value="ECO:0007669"/>
    <property type="project" value="UniProtKB-SubCell"/>
</dbReference>
<keyword evidence="7 9" id="KW-0067">ATP-binding</keyword>
<sequence length="764" mass="85184">MTEIQKVSLPISLSGRDVLGAAKTGSGKTLAFVIPIMEKLYREKWSLLDGLGALVVSPTRELALQIFEVVRKVGRFYSFSAGLLIGGKDLVQEQERIAKMNILVCTPGRLLQHMDQTPDFTCDNLQILVLDEADRCLDGGFEKTLNAIIANLPQQGRQTLLFSATQTKSVKDLARLSLVDPEYVNVHEASDSATPQTLTQRYAVIDLSQKLDMLFSFLKTHLKQKILVFASSCKQVRFIFETFCKLHPGIPLMHMHGKQKQPKRLAIFETFCRKTAICLFATDVAARGLDFPAVDWVIQLDCPEDVSTYIHRVGRTARYEQVGNALMFLTPDEESGMLEALAKRKVVVEKIRVNPSKIKSIRQQMVMFCSKDPEIKYLGQKTFISYIRSIHLQANKEIFDVSKLPLEAFAESLGLPGAPVVKFIKKSANGAKNAVRQKAKDLSNLGISNDELVEESSADESATVAKTTKKQPLTKVEKMFQAKNKTVLSEHYQKMRADDGNGGDNEDEDFFGVVRRNHDVEDGYPEKAPTKKELTKAKIKELTSRGLSKKIEFDEEGNPIDNALETLEEFEAKGSIASRQAQHLEVQTKGMKVADVEDKDIVRQKRKEKRLLQKVKERAAMGLDAIESGGVRVAVDVDSGDESQSEKNDNSDGEFEDDGSSVTFDGERGSFDRGAWESDAELSSNADDGESSENLNIDLDEDFVMPARAGKRGNMEFENMDEDANEDTQQLKNSGVKRKKQKLSSYLAKTQDLESIAANLLKKT</sequence>
<dbReference type="InterPro" id="IPR011545">
    <property type="entry name" value="DEAD/DEAH_box_helicase_dom"/>
</dbReference>
<organism evidence="14 15">
    <name type="scientific">Physocladia obscura</name>
    <dbReference type="NCBI Taxonomy" id="109957"/>
    <lineage>
        <taxon>Eukaryota</taxon>
        <taxon>Fungi</taxon>
        <taxon>Fungi incertae sedis</taxon>
        <taxon>Chytridiomycota</taxon>
        <taxon>Chytridiomycota incertae sedis</taxon>
        <taxon>Chytridiomycetes</taxon>
        <taxon>Chytridiales</taxon>
        <taxon>Chytriomycetaceae</taxon>
        <taxon>Physocladia</taxon>
    </lineage>
</organism>
<feature type="domain" description="Helicase ATP-binding" evidence="12">
    <location>
        <begin position="9"/>
        <end position="184"/>
    </location>
</feature>
<dbReference type="GO" id="GO:0006364">
    <property type="term" value="P:rRNA processing"/>
    <property type="evidence" value="ECO:0007669"/>
    <property type="project" value="UniProtKB-KW"/>
</dbReference>
<feature type="domain" description="Helicase C-terminal" evidence="13">
    <location>
        <begin position="210"/>
        <end position="362"/>
    </location>
</feature>
<comment type="subcellular location">
    <subcellularLocation>
        <location evidence="1">Nucleus</location>
        <location evidence="1">Nucleolus</location>
    </subcellularLocation>
</comment>
<evidence type="ECO:0000259" key="13">
    <source>
        <dbReference type="PROSITE" id="PS51194"/>
    </source>
</evidence>
<dbReference type="SUPFAM" id="SSF52540">
    <property type="entry name" value="P-loop containing nucleoside triphosphate hydrolases"/>
    <property type="match status" value="1"/>
</dbReference>
<dbReference type="PROSITE" id="PS00039">
    <property type="entry name" value="DEAD_ATP_HELICASE"/>
    <property type="match status" value="1"/>
</dbReference>
<dbReference type="CDD" id="cd18787">
    <property type="entry name" value="SF2_C_DEAD"/>
    <property type="match status" value="1"/>
</dbReference>
<keyword evidence="3" id="KW-0698">rRNA processing</keyword>
<keyword evidence="8 10" id="KW-0694">RNA-binding</keyword>
<dbReference type="GO" id="GO:0016787">
    <property type="term" value="F:hydrolase activity"/>
    <property type="evidence" value="ECO:0007669"/>
    <property type="project" value="UniProtKB-KW"/>
</dbReference>
<evidence type="ECO:0000256" key="9">
    <source>
        <dbReference type="RuleBase" id="RU000492"/>
    </source>
</evidence>
<dbReference type="InterPro" id="IPR025313">
    <property type="entry name" value="SPB4-like_CTE"/>
</dbReference>
<reference evidence="14" key="1">
    <citation type="submission" date="2020-05" db="EMBL/GenBank/DDBJ databases">
        <title>Phylogenomic resolution of chytrid fungi.</title>
        <authorList>
            <person name="Stajich J.E."/>
            <person name="Amses K."/>
            <person name="Simmons R."/>
            <person name="Seto K."/>
            <person name="Myers J."/>
            <person name="Bonds A."/>
            <person name="Quandt C.A."/>
            <person name="Barry K."/>
            <person name="Liu P."/>
            <person name="Grigoriev I."/>
            <person name="Longcore J.E."/>
            <person name="James T.Y."/>
        </authorList>
    </citation>
    <scope>NUCLEOTIDE SEQUENCE</scope>
    <source>
        <strain evidence="14">JEL0513</strain>
    </source>
</reference>
<dbReference type="PROSITE" id="PS51192">
    <property type="entry name" value="HELICASE_ATP_BIND_1"/>
    <property type="match status" value="1"/>
</dbReference>
<dbReference type="AlphaFoldDB" id="A0AAD5TCT1"/>
<dbReference type="SMART" id="SM00487">
    <property type="entry name" value="DEXDc"/>
    <property type="match status" value="1"/>
</dbReference>
<dbReference type="InterPro" id="IPR000629">
    <property type="entry name" value="RNA-helicase_DEAD-box_CS"/>
</dbReference>
<accession>A0AAD5TCT1</accession>
<comment type="function">
    <text evidence="10">RNA helicase.</text>
</comment>
<feature type="region of interest" description="Disordered" evidence="11">
    <location>
        <begin position="720"/>
        <end position="741"/>
    </location>
</feature>
<comment type="catalytic activity">
    <reaction evidence="10">
        <text>ATP + H2O = ADP + phosphate + H(+)</text>
        <dbReference type="Rhea" id="RHEA:13065"/>
        <dbReference type="ChEBI" id="CHEBI:15377"/>
        <dbReference type="ChEBI" id="CHEBI:15378"/>
        <dbReference type="ChEBI" id="CHEBI:30616"/>
        <dbReference type="ChEBI" id="CHEBI:43474"/>
        <dbReference type="ChEBI" id="CHEBI:456216"/>
        <dbReference type="EC" id="3.6.4.13"/>
    </reaction>
</comment>
<evidence type="ECO:0000256" key="4">
    <source>
        <dbReference type="ARBA" id="ARBA00022741"/>
    </source>
</evidence>
<comment type="domain">
    <text evidence="10">The Q motif is unique to and characteristic of the DEAD box family of RNA helicases and controls ATP binding and hydrolysis.</text>
</comment>
<name>A0AAD5TCT1_9FUNG</name>
<dbReference type="SMART" id="SM01178">
    <property type="entry name" value="DUF4217"/>
    <property type="match status" value="1"/>
</dbReference>
<evidence type="ECO:0000256" key="1">
    <source>
        <dbReference type="ARBA" id="ARBA00004604"/>
    </source>
</evidence>
<dbReference type="InterPro" id="IPR027417">
    <property type="entry name" value="P-loop_NTPase"/>
</dbReference>
<dbReference type="InterPro" id="IPR001650">
    <property type="entry name" value="Helicase_C-like"/>
</dbReference>
<comment type="caution">
    <text evidence="14">The sequence shown here is derived from an EMBL/GenBank/DDBJ whole genome shotgun (WGS) entry which is preliminary data.</text>
</comment>
<protein>
    <recommendedName>
        <fullName evidence="10">ATP-dependent RNA helicase</fullName>
        <ecNumber evidence="10">3.6.4.13</ecNumber>
    </recommendedName>
</protein>
<evidence type="ECO:0000256" key="3">
    <source>
        <dbReference type="ARBA" id="ARBA00022552"/>
    </source>
</evidence>
<evidence type="ECO:0000313" key="15">
    <source>
        <dbReference type="Proteomes" id="UP001211907"/>
    </source>
</evidence>
<dbReference type="Pfam" id="PF13959">
    <property type="entry name" value="CTE_SPB4"/>
    <property type="match status" value="1"/>
</dbReference>
<gene>
    <name evidence="14" type="primary">DBP4</name>
    <name evidence="14" type="ORF">HK100_003218</name>
</gene>
<dbReference type="SMART" id="SM00490">
    <property type="entry name" value="HELICc"/>
    <property type="match status" value="1"/>
</dbReference>
<evidence type="ECO:0000256" key="8">
    <source>
        <dbReference type="ARBA" id="ARBA00022884"/>
    </source>
</evidence>
<evidence type="ECO:0000313" key="14">
    <source>
        <dbReference type="EMBL" id="KAJ3134874.1"/>
    </source>
</evidence>
<evidence type="ECO:0000256" key="11">
    <source>
        <dbReference type="SAM" id="MobiDB-lite"/>
    </source>
</evidence>
<evidence type="ECO:0000256" key="5">
    <source>
        <dbReference type="ARBA" id="ARBA00022801"/>
    </source>
</evidence>
<keyword evidence="2" id="KW-0690">Ribosome biogenesis</keyword>
<comment type="similarity">
    <text evidence="9">Belongs to the DEAD box helicase family.</text>
</comment>
<dbReference type="Proteomes" id="UP001211907">
    <property type="component" value="Unassembled WGS sequence"/>
</dbReference>
<dbReference type="EC" id="3.6.4.13" evidence="10"/>
<dbReference type="Pfam" id="PF00271">
    <property type="entry name" value="Helicase_C"/>
    <property type="match status" value="1"/>
</dbReference>
<dbReference type="PROSITE" id="PS51194">
    <property type="entry name" value="HELICASE_CTER"/>
    <property type="match status" value="1"/>
</dbReference>
<proteinExistence type="inferred from homology"/>
<dbReference type="GO" id="GO:0003723">
    <property type="term" value="F:RNA binding"/>
    <property type="evidence" value="ECO:0007669"/>
    <property type="project" value="UniProtKB-UniRule"/>
</dbReference>
<keyword evidence="6 9" id="KW-0347">Helicase</keyword>
<feature type="region of interest" description="Disordered" evidence="11">
    <location>
        <begin position="630"/>
        <end position="701"/>
    </location>
</feature>
<evidence type="ECO:0000259" key="12">
    <source>
        <dbReference type="PROSITE" id="PS51192"/>
    </source>
</evidence>
<evidence type="ECO:0000256" key="10">
    <source>
        <dbReference type="RuleBase" id="RU365068"/>
    </source>
</evidence>
<dbReference type="Pfam" id="PF00270">
    <property type="entry name" value="DEAD"/>
    <property type="match status" value="1"/>
</dbReference>
<dbReference type="Gene3D" id="3.40.50.300">
    <property type="entry name" value="P-loop containing nucleotide triphosphate hydrolases"/>
    <property type="match status" value="2"/>
</dbReference>
<keyword evidence="4 9" id="KW-0547">Nucleotide-binding</keyword>
<evidence type="ECO:0000256" key="7">
    <source>
        <dbReference type="ARBA" id="ARBA00022840"/>
    </source>
</evidence>
<dbReference type="GO" id="GO:0003724">
    <property type="term" value="F:RNA helicase activity"/>
    <property type="evidence" value="ECO:0007669"/>
    <property type="project" value="UniProtKB-EC"/>
</dbReference>
<keyword evidence="15" id="KW-1185">Reference proteome</keyword>
<dbReference type="CDD" id="cd17941">
    <property type="entry name" value="DEADc_DDX10"/>
    <property type="match status" value="1"/>
</dbReference>
<dbReference type="GO" id="GO:0005524">
    <property type="term" value="F:ATP binding"/>
    <property type="evidence" value="ECO:0007669"/>
    <property type="project" value="UniProtKB-UniRule"/>
</dbReference>
<evidence type="ECO:0000256" key="2">
    <source>
        <dbReference type="ARBA" id="ARBA00022517"/>
    </source>
</evidence>
<keyword evidence="5 9" id="KW-0378">Hydrolase</keyword>
<dbReference type="PANTHER" id="PTHR24031">
    <property type="entry name" value="RNA HELICASE"/>
    <property type="match status" value="1"/>
</dbReference>
<feature type="compositionally biased region" description="Basic and acidic residues" evidence="11">
    <location>
        <begin position="665"/>
        <end position="676"/>
    </location>
</feature>
<dbReference type="EMBL" id="JADGJH010000179">
    <property type="protein sequence ID" value="KAJ3134874.1"/>
    <property type="molecule type" value="Genomic_DNA"/>
</dbReference>
<dbReference type="InterPro" id="IPR014001">
    <property type="entry name" value="Helicase_ATP-bd"/>
</dbReference>